<evidence type="ECO:0000256" key="2">
    <source>
        <dbReference type="ARBA" id="ARBA00022596"/>
    </source>
</evidence>
<dbReference type="InterPro" id="IPR000688">
    <property type="entry name" value="HypA/HybF"/>
</dbReference>
<dbReference type="Proteomes" id="UP001165395">
    <property type="component" value="Unassembled WGS sequence"/>
</dbReference>
<organism evidence="6 7">
    <name type="scientific">Leeia speluncae</name>
    <dbReference type="NCBI Taxonomy" id="2884804"/>
    <lineage>
        <taxon>Bacteria</taxon>
        <taxon>Pseudomonadati</taxon>
        <taxon>Pseudomonadota</taxon>
        <taxon>Betaproteobacteria</taxon>
        <taxon>Neisseriales</taxon>
        <taxon>Leeiaceae</taxon>
        <taxon>Leeia</taxon>
    </lineage>
</organism>
<reference evidence="6" key="1">
    <citation type="submission" date="2021-10" db="EMBL/GenBank/DDBJ databases">
        <title>The complete genome sequence of Leeia sp. TBRC 13508.</title>
        <authorList>
            <person name="Charoenyingcharoen P."/>
            <person name="Yukphan P."/>
        </authorList>
    </citation>
    <scope>NUCLEOTIDE SEQUENCE</scope>
    <source>
        <strain evidence="6">TBRC 13508</strain>
    </source>
</reference>
<feature type="binding site" evidence="5">
    <location>
        <position position="76"/>
    </location>
    <ligand>
        <name>Zn(2+)</name>
        <dbReference type="ChEBI" id="CHEBI:29105"/>
    </ligand>
</feature>
<dbReference type="InterPro" id="IPR020538">
    <property type="entry name" value="Hydgase_Ni_incorp_HypA/HybF_CS"/>
</dbReference>
<accession>A0ABS8D2G6</accession>
<keyword evidence="2 5" id="KW-0533">Nickel</keyword>
<name>A0ABS8D2G6_9NEIS</name>
<dbReference type="PROSITE" id="PS01249">
    <property type="entry name" value="HYPA"/>
    <property type="match status" value="1"/>
</dbReference>
<keyword evidence="7" id="KW-1185">Reference proteome</keyword>
<feature type="binding site" evidence="5">
    <location>
        <position position="2"/>
    </location>
    <ligand>
        <name>Ni(2+)</name>
        <dbReference type="ChEBI" id="CHEBI:49786"/>
    </ligand>
</feature>
<comment type="similarity">
    <text evidence="1 5">Belongs to the HypA/HybF family.</text>
</comment>
<comment type="function">
    <text evidence="5">Involved in the maturation of [NiFe] hydrogenases. Required for nickel insertion into the metal center of the hydrogenase.</text>
</comment>
<feature type="binding site" evidence="5">
    <location>
        <position position="92"/>
    </location>
    <ligand>
        <name>Zn(2+)</name>
        <dbReference type="ChEBI" id="CHEBI:29105"/>
    </ligand>
</feature>
<dbReference type="RefSeq" id="WP_227178060.1">
    <property type="nucleotide sequence ID" value="NZ_JAJBZT010000001.1"/>
</dbReference>
<protein>
    <recommendedName>
        <fullName evidence="5">Hydrogenase maturation factor HypA</fullName>
    </recommendedName>
</protein>
<evidence type="ECO:0000256" key="5">
    <source>
        <dbReference type="HAMAP-Rule" id="MF_00213"/>
    </source>
</evidence>
<keyword evidence="4 5" id="KW-0862">Zinc</keyword>
<gene>
    <name evidence="5 6" type="primary">hypA</name>
    <name evidence="6" type="ORF">LIN78_02310</name>
</gene>
<evidence type="ECO:0000256" key="1">
    <source>
        <dbReference type="ARBA" id="ARBA00010748"/>
    </source>
</evidence>
<dbReference type="NCBIfam" id="TIGR00100">
    <property type="entry name" value="hypA"/>
    <property type="match status" value="1"/>
</dbReference>
<feature type="binding site" evidence="5">
    <location>
        <position position="89"/>
    </location>
    <ligand>
        <name>Zn(2+)</name>
        <dbReference type="ChEBI" id="CHEBI:29105"/>
    </ligand>
</feature>
<evidence type="ECO:0000256" key="4">
    <source>
        <dbReference type="ARBA" id="ARBA00022833"/>
    </source>
</evidence>
<proteinExistence type="inferred from homology"/>
<comment type="caution">
    <text evidence="6">The sequence shown here is derived from an EMBL/GenBank/DDBJ whole genome shotgun (WGS) entry which is preliminary data.</text>
</comment>
<sequence>MHEMSLAEGIVQLLEAEAKKQSFTRVKQLWLSIGELAGVELEALKFSLDVVMRDSLANGATVHVEREPGQGWCMACSQPVLIHARYDACPKCGVFQVQVTGGDEMQVKELEVE</sequence>
<dbReference type="PIRSF" id="PIRSF004761">
    <property type="entry name" value="Hydrgn_mat_HypA"/>
    <property type="match status" value="1"/>
</dbReference>
<evidence type="ECO:0000313" key="6">
    <source>
        <dbReference type="EMBL" id="MCB6182387.1"/>
    </source>
</evidence>
<evidence type="ECO:0000256" key="3">
    <source>
        <dbReference type="ARBA" id="ARBA00022723"/>
    </source>
</evidence>
<feature type="binding site" evidence="5">
    <location>
        <position position="73"/>
    </location>
    <ligand>
        <name>Zn(2+)</name>
        <dbReference type="ChEBI" id="CHEBI:29105"/>
    </ligand>
</feature>
<dbReference type="HAMAP" id="MF_00213">
    <property type="entry name" value="HypA_HybF"/>
    <property type="match status" value="1"/>
</dbReference>
<evidence type="ECO:0000313" key="7">
    <source>
        <dbReference type="Proteomes" id="UP001165395"/>
    </source>
</evidence>
<keyword evidence="3 5" id="KW-0479">Metal-binding</keyword>
<dbReference type="Gene3D" id="3.30.2320.80">
    <property type="match status" value="1"/>
</dbReference>
<dbReference type="PANTHER" id="PTHR34535:SF3">
    <property type="entry name" value="HYDROGENASE MATURATION FACTOR HYPA"/>
    <property type="match status" value="1"/>
</dbReference>
<dbReference type="Pfam" id="PF01155">
    <property type="entry name" value="HypA"/>
    <property type="match status" value="1"/>
</dbReference>
<dbReference type="PANTHER" id="PTHR34535">
    <property type="entry name" value="HYDROGENASE MATURATION FACTOR HYPA"/>
    <property type="match status" value="1"/>
</dbReference>
<dbReference type="EMBL" id="JAJBZT010000001">
    <property type="protein sequence ID" value="MCB6182387.1"/>
    <property type="molecule type" value="Genomic_DNA"/>
</dbReference>